<evidence type="ECO:0000313" key="3">
    <source>
        <dbReference type="Proteomes" id="UP001271792"/>
    </source>
</evidence>
<dbReference type="InterPro" id="IPR019261">
    <property type="entry name" value="PARG_cat_microbial"/>
</dbReference>
<reference evidence="2 3" key="2">
    <citation type="submission" date="2023-11" db="EMBL/GenBank/DDBJ databases">
        <authorList>
            <person name="Lara A.C."/>
            <person name="Chronakova A."/>
        </authorList>
    </citation>
    <scope>NUCLEOTIDE SEQUENCE [LARGE SCALE GENOMIC DNA]</scope>
    <source>
        <strain evidence="2 3">BCCO 10_0798</strain>
    </source>
</reference>
<protein>
    <submittedName>
        <fullName evidence="2">TIGR02452 family protein</fullName>
    </submittedName>
</protein>
<evidence type="ECO:0000313" key="2">
    <source>
        <dbReference type="EMBL" id="MDX8052457.1"/>
    </source>
</evidence>
<evidence type="ECO:0000259" key="1">
    <source>
        <dbReference type="Pfam" id="PF10021"/>
    </source>
</evidence>
<feature type="domain" description="Microbial-type PARG catalytic" evidence="1">
    <location>
        <begin position="9"/>
        <end position="146"/>
    </location>
</feature>
<dbReference type="NCBIfam" id="TIGR02452">
    <property type="entry name" value="TIGR02452 family protein"/>
    <property type="match status" value="1"/>
</dbReference>
<dbReference type="PANTHER" id="PTHR35596:SF1">
    <property type="entry name" value="MICROBIAL-TYPE PARG CATALYTIC DOMAIN-CONTAINING PROTEIN"/>
    <property type="match status" value="1"/>
</dbReference>
<dbReference type="EMBL" id="JAXAVV010000012">
    <property type="protein sequence ID" value="MDX8052457.1"/>
    <property type="molecule type" value="Genomic_DNA"/>
</dbReference>
<dbReference type="Proteomes" id="UP001271792">
    <property type="component" value="Unassembled WGS sequence"/>
</dbReference>
<gene>
    <name evidence="2" type="ORF">SK571_24000</name>
</gene>
<dbReference type="InterPro" id="IPR012664">
    <property type="entry name" value="CHP02452"/>
</dbReference>
<name>A0ABU4TW60_9PSEU</name>
<keyword evidence="3" id="KW-1185">Reference proteome</keyword>
<dbReference type="PANTHER" id="PTHR35596">
    <property type="entry name" value="DUF2263 DOMAIN-CONTAINING PROTEIN"/>
    <property type="match status" value="1"/>
</dbReference>
<dbReference type="SUPFAM" id="SSF52949">
    <property type="entry name" value="Macro domain-like"/>
    <property type="match status" value="1"/>
</dbReference>
<dbReference type="RefSeq" id="WP_319986342.1">
    <property type="nucleotide sequence ID" value="NZ_JAXAVV010000012.1"/>
</dbReference>
<dbReference type="Pfam" id="PF10021">
    <property type="entry name" value="PARG_cat_microb"/>
    <property type="match status" value="1"/>
</dbReference>
<sequence length="264" mass="28485">MSSRLRAIAHDTVEISERGSYSTAAGEVPIAVAPAVAGTRLHLPDEVLSLPPETGGIRIDVTNESTLEATRRLGGDVAALNFASARNAGGGFLNGAQAQEESIARASAIYPCLRAAGEFYAYHRAHDDLTYSDRVIYSPRVPVFKDDKGTLLPQPYEVSFLTAAAPNRSAIVRNQPERADDIPLALLRRAIRVLHVAAAHGHRRLVLGAWGCGVFGNDSATVAQVFRIALRDNRFFDHVVFAVLDRQKGTPTFAAFADALTRAR</sequence>
<dbReference type="InterPro" id="IPR043472">
    <property type="entry name" value="Macro_dom-like"/>
</dbReference>
<comment type="caution">
    <text evidence="2">The sequence shown here is derived from an EMBL/GenBank/DDBJ whole genome shotgun (WGS) entry which is preliminary data.</text>
</comment>
<accession>A0ABU4TW60</accession>
<organism evidence="2 3">
    <name type="scientific">Lentzea kristufekii</name>
    <dbReference type="NCBI Taxonomy" id="3095430"/>
    <lineage>
        <taxon>Bacteria</taxon>
        <taxon>Bacillati</taxon>
        <taxon>Actinomycetota</taxon>
        <taxon>Actinomycetes</taxon>
        <taxon>Pseudonocardiales</taxon>
        <taxon>Pseudonocardiaceae</taxon>
        <taxon>Lentzea</taxon>
    </lineage>
</organism>
<reference evidence="2 3" key="1">
    <citation type="submission" date="2023-11" db="EMBL/GenBank/DDBJ databases">
        <title>Lentzea sokolovensis, sp. nov., Lentzea kristufkii, sp. nov., and Lentzea miocenensis, sp. nov., rare actinobacteria from Sokolov Coal Basin, Miocene lacustrine sediment, Czech Republic.</title>
        <authorList>
            <person name="Lara A."/>
            <person name="Kotroba L."/>
            <person name="Nouioui I."/>
            <person name="Neumann-Schaal M."/>
            <person name="Mast Y."/>
            <person name="Chronakova A."/>
        </authorList>
    </citation>
    <scope>NUCLEOTIDE SEQUENCE [LARGE SCALE GENOMIC DNA]</scope>
    <source>
        <strain evidence="2 3">BCCO 10_0798</strain>
    </source>
</reference>
<dbReference type="PIRSF" id="PIRSF014899">
    <property type="entry name" value="UCP014899"/>
    <property type="match status" value="1"/>
</dbReference>
<proteinExistence type="predicted"/>
<dbReference type="Gene3D" id="3.40.220.10">
    <property type="entry name" value="Leucine Aminopeptidase, subunit E, domain 1"/>
    <property type="match status" value="1"/>
</dbReference>